<evidence type="ECO:0008006" key="3">
    <source>
        <dbReference type="Google" id="ProtNLM"/>
    </source>
</evidence>
<organism evidence="1 2">
    <name type="scientific">Operophtera brumata</name>
    <name type="common">Winter moth</name>
    <name type="synonym">Phalaena brumata</name>
    <dbReference type="NCBI Taxonomy" id="104452"/>
    <lineage>
        <taxon>Eukaryota</taxon>
        <taxon>Metazoa</taxon>
        <taxon>Ecdysozoa</taxon>
        <taxon>Arthropoda</taxon>
        <taxon>Hexapoda</taxon>
        <taxon>Insecta</taxon>
        <taxon>Pterygota</taxon>
        <taxon>Neoptera</taxon>
        <taxon>Endopterygota</taxon>
        <taxon>Lepidoptera</taxon>
        <taxon>Glossata</taxon>
        <taxon>Ditrysia</taxon>
        <taxon>Geometroidea</taxon>
        <taxon>Geometridae</taxon>
        <taxon>Larentiinae</taxon>
        <taxon>Operophtera</taxon>
    </lineage>
</organism>
<evidence type="ECO:0000313" key="1">
    <source>
        <dbReference type="EMBL" id="KOB67262.1"/>
    </source>
</evidence>
<comment type="caution">
    <text evidence="1">The sequence shown here is derived from an EMBL/GenBank/DDBJ whole genome shotgun (WGS) entry which is preliminary data.</text>
</comment>
<protein>
    <recommendedName>
        <fullName evidence="3">Nuclease HARBI1</fullName>
    </recommendedName>
</protein>
<keyword evidence="2" id="KW-1185">Reference proteome</keyword>
<accession>A0A0L7KVG8</accession>
<dbReference type="Proteomes" id="UP000037510">
    <property type="component" value="Unassembled WGS sequence"/>
</dbReference>
<proteinExistence type="predicted"/>
<feature type="non-terminal residue" evidence="1">
    <location>
        <position position="169"/>
    </location>
</feature>
<dbReference type="EMBL" id="JTDY01005199">
    <property type="protein sequence ID" value="KOB67262.1"/>
    <property type="molecule type" value="Genomic_DNA"/>
</dbReference>
<evidence type="ECO:0000313" key="2">
    <source>
        <dbReference type="Proteomes" id="UP000037510"/>
    </source>
</evidence>
<dbReference type="AlphaFoldDB" id="A0A0L7KVG8"/>
<reference evidence="1 2" key="1">
    <citation type="journal article" date="2015" name="Genome Biol. Evol.">
        <title>The genome of winter moth (Operophtera brumata) provides a genomic perspective on sexual dimorphism and phenology.</title>
        <authorList>
            <person name="Derks M.F."/>
            <person name="Smit S."/>
            <person name="Salis L."/>
            <person name="Schijlen E."/>
            <person name="Bossers A."/>
            <person name="Mateman C."/>
            <person name="Pijl A.S."/>
            <person name="de Ridder D."/>
            <person name="Groenen M.A."/>
            <person name="Visser M.E."/>
            <person name="Megens H.J."/>
        </authorList>
    </citation>
    <scope>NUCLEOTIDE SEQUENCE [LARGE SCALE GENOMIC DNA]</scope>
    <source>
        <strain evidence="1">WM2013NL</strain>
        <tissue evidence="1">Head and thorax</tissue>
    </source>
</reference>
<gene>
    <name evidence="1" type="ORF">OBRU01_17896</name>
</gene>
<sequence>MFSELSKLKARNWLFSLPKRVTAITPMNQLLCALRFYATGSQLITCGDMIGVHESTACRFVHRVTNAIAKQRDQGSASEVLGCQEVNGLRPAYSVFRGDKEDALHEATKTDNTKNVIDLTSVVRRRVVNGLRPAYSVFRGDKEDALHEATKTDNTKNVIDLTSVVRRRV</sequence>
<name>A0A0L7KVG8_OPEBR</name>